<proteinExistence type="predicted"/>
<dbReference type="Proteomes" id="UP000034416">
    <property type="component" value="Unassembled WGS sequence"/>
</dbReference>
<evidence type="ECO:0000313" key="3">
    <source>
        <dbReference type="EMBL" id="ORA00022.1"/>
    </source>
</evidence>
<dbReference type="Pfam" id="PF01402">
    <property type="entry name" value="RHH_1"/>
    <property type="match status" value="1"/>
</dbReference>
<gene>
    <name evidence="3" type="ORF">BST15_06020</name>
    <name evidence="4" type="ORF">E6Q54_19925</name>
    <name evidence="2" type="ORF">WR43_07535</name>
</gene>
<dbReference type="RefSeq" id="WP_046188959.1">
    <property type="nucleotide sequence ID" value="NZ_JACKUJ010000048.1"/>
</dbReference>
<evidence type="ECO:0000313" key="5">
    <source>
        <dbReference type="Proteomes" id="UP000034416"/>
    </source>
</evidence>
<dbReference type="Proteomes" id="UP000192327">
    <property type="component" value="Unassembled WGS sequence"/>
</dbReference>
<accession>A0A0F5MYN0</accession>
<protein>
    <submittedName>
        <fullName evidence="2">CopG family transcriptional regulator</fullName>
    </submittedName>
    <submittedName>
        <fullName evidence="4">Ribbon-helix-helix protein, CopG family</fullName>
    </submittedName>
</protein>
<evidence type="ECO:0000259" key="1">
    <source>
        <dbReference type="Pfam" id="PF01402"/>
    </source>
</evidence>
<keyword evidence="6" id="KW-1185">Reference proteome</keyword>
<dbReference type="InterPro" id="IPR002145">
    <property type="entry name" value="CopG"/>
</dbReference>
<sequence length="80" mass="8823">MALKKTTVMVDEDDLAVIKAAAAREGRPESEYFREAFHLAALRATRWPSGWDIPVLDFARPVTAEDIHQVVAEAAVDSAK</sequence>
<organism evidence="2 5">
    <name type="scientific">Mycolicibacter arupensis</name>
    <dbReference type="NCBI Taxonomy" id="342002"/>
    <lineage>
        <taxon>Bacteria</taxon>
        <taxon>Bacillati</taxon>
        <taxon>Actinomycetota</taxon>
        <taxon>Actinomycetes</taxon>
        <taxon>Mycobacteriales</taxon>
        <taxon>Mycobacteriaceae</taxon>
        <taxon>Mycolicibacter</taxon>
    </lineage>
</organism>
<dbReference type="GO" id="GO:0006355">
    <property type="term" value="P:regulation of DNA-templated transcription"/>
    <property type="evidence" value="ECO:0007669"/>
    <property type="project" value="InterPro"/>
</dbReference>
<dbReference type="EMBL" id="MVHH01000008">
    <property type="protein sequence ID" value="ORA00022.1"/>
    <property type="molecule type" value="Genomic_DNA"/>
</dbReference>
<dbReference type="OrthoDB" id="4566005at2"/>
<dbReference type="EMBL" id="LASW01000022">
    <property type="protein sequence ID" value="KKB99918.1"/>
    <property type="molecule type" value="Genomic_DNA"/>
</dbReference>
<dbReference type="AlphaFoldDB" id="A0A0F5MYN0"/>
<feature type="domain" description="Ribbon-helix-helix protein CopG" evidence="1">
    <location>
        <begin position="4"/>
        <end position="42"/>
    </location>
</feature>
<reference evidence="5" key="1">
    <citation type="submission" date="2015-04" db="EMBL/GenBank/DDBJ databases">
        <title>Genome sequence of Mycobacterium arupense GUC1.</title>
        <authorList>
            <person name="Greninger A.L."/>
            <person name="Cunningham G."/>
            <person name="Chiu C.Y."/>
            <person name="Miller S."/>
        </authorList>
    </citation>
    <scope>NUCLEOTIDE SEQUENCE [LARGE SCALE GENOMIC DNA]</scope>
    <source>
        <strain evidence="5">GUC1</strain>
    </source>
</reference>
<dbReference type="EMBL" id="SSGD01000140">
    <property type="protein sequence ID" value="TXI51770.1"/>
    <property type="molecule type" value="Genomic_DNA"/>
</dbReference>
<reference evidence="3 6" key="3">
    <citation type="submission" date="2016-12" db="EMBL/GenBank/DDBJ databases">
        <title>The new phylogeny of genus Mycobacterium.</title>
        <authorList>
            <person name="Tortoli E."/>
            <person name="Trovato A."/>
            <person name="Cirillo D.M."/>
        </authorList>
    </citation>
    <scope>NUCLEOTIDE SEQUENCE [LARGE SCALE GENOMIC DNA]</scope>
    <source>
        <strain evidence="3 6">DSM 44942</strain>
    </source>
</reference>
<dbReference type="PATRIC" id="fig|342002.3.peg.1819"/>
<dbReference type="STRING" id="342002.BST15_06020"/>
<dbReference type="Proteomes" id="UP000321797">
    <property type="component" value="Unassembled WGS sequence"/>
</dbReference>
<reference evidence="2" key="2">
    <citation type="submission" date="2015-04" db="EMBL/GenBank/DDBJ databases">
        <title>Genome sequence of Mycobacterium arupense strain GUC1.</title>
        <authorList>
            <person name="Greninger A.L."/>
            <person name="Cunningham G."/>
            <person name="Chiu C.Y."/>
            <person name="Miller S."/>
        </authorList>
    </citation>
    <scope>NUCLEOTIDE SEQUENCE</scope>
    <source>
        <strain evidence="2">GUC1</strain>
    </source>
</reference>
<comment type="caution">
    <text evidence="2">The sequence shown here is derived from an EMBL/GenBank/DDBJ whole genome shotgun (WGS) entry which is preliminary data.</text>
</comment>
<reference evidence="4 7" key="4">
    <citation type="submission" date="2018-09" db="EMBL/GenBank/DDBJ databases">
        <title>Metagenome Assembled Genomes from an Advanced Water Purification Facility.</title>
        <authorList>
            <person name="Stamps B.W."/>
            <person name="Spear J.R."/>
        </authorList>
    </citation>
    <scope>NUCLEOTIDE SEQUENCE [LARGE SCALE GENOMIC DNA]</scope>
    <source>
        <strain evidence="4">Bin_29_2</strain>
    </source>
</reference>
<evidence type="ECO:0000313" key="7">
    <source>
        <dbReference type="Proteomes" id="UP000321797"/>
    </source>
</evidence>
<evidence type="ECO:0000313" key="2">
    <source>
        <dbReference type="EMBL" id="KKB99918.1"/>
    </source>
</evidence>
<evidence type="ECO:0000313" key="4">
    <source>
        <dbReference type="EMBL" id="TXI51770.1"/>
    </source>
</evidence>
<name>A0A0F5MYN0_9MYCO</name>
<evidence type="ECO:0000313" key="6">
    <source>
        <dbReference type="Proteomes" id="UP000192327"/>
    </source>
</evidence>